<dbReference type="SUPFAM" id="SSF52317">
    <property type="entry name" value="Class I glutamine amidotransferase-like"/>
    <property type="match status" value="2"/>
</dbReference>
<dbReference type="InterPro" id="IPR002818">
    <property type="entry name" value="DJ-1/PfpI"/>
</dbReference>
<evidence type="ECO:0000256" key="1">
    <source>
        <dbReference type="ARBA" id="ARBA00008542"/>
    </source>
</evidence>
<proteinExistence type="inferred from homology"/>
<feature type="domain" description="DJ-1/PfpI" evidence="2">
    <location>
        <begin position="210"/>
        <end position="389"/>
    </location>
</feature>
<dbReference type="Gramene" id="Kaladp0040s0056.1.v1.1">
    <property type="protein sequence ID" value="Kaladp0040s0056.1.v1.1"/>
    <property type="gene ID" value="Kaladp0040s0056.v1.1"/>
</dbReference>
<dbReference type="InterPro" id="IPR006286">
    <property type="entry name" value="C56_PfpI-like"/>
</dbReference>
<dbReference type="CDD" id="cd03169">
    <property type="entry name" value="GATase1_PfpI_1"/>
    <property type="match status" value="2"/>
</dbReference>
<dbReference type="Proteomes" id="UP000594263">
    <property type="component" value="Unplaced"/>
</dbReference>
<comment type="similarity">
    <text evidence="1">Belongs to the peptidase C56 family.</text>
</comment>
<feature type="domain" description="DJ-1/PfpI" evidence="2">
    <location>
        <begin position="9"/>
        <end position="197"/>
    </location>
</feature>
<dbReference type="InterPro" id="IPR029062">
    <property type="entry name" value="Class_I_gatase-like"/>
</dbReference>
<dbReference type="EnsemblPlants" id="Kaladp0040s0056.1.v1.1">
    <property type="protein sequence ID" value="Kaladp0040s0056.1.v1.1"/>
    <property type="gene ID" value="Kaladp0040s0056.v1.1"/>
</dbReference>
<evidence type="ECO:0000313" key="3">
    <source>
        <dbReference type="EnsemblPlants" id="Kaladp0040s0056.1.v1.1"/>
    </source>
</evidence>
<name>A0A7N0TM24_KALFE</name>
<dbReference type="OMA" id="DADRYAC"/>
<dbReference type="PANTHER" id="PTHR42733:SF9">
    <property type="entry name" value="DJ-1 PROTEIN HOMOLOG E"/>
    <property type="match status" value="1"/>
</dbReference>
<evidence type="ECO:0000313" key="4">
    <source>
        <dbReference type="Proteomes" id="UP000594263"/>
    </source>
</evidence>
<reference evidence="3" key="1">
    <citation type="submission" date="2021-01" db="UniProtKB">
        <authorList>
            <consortium name="EnsemblPlants"/>
        </authorList>
    </citation>
    <scope>IDENTIFICATION</scope>
</reference>
<accession>A0A7N0TM24</accession>
<organism evidence="3 4">
    <name type="scientific">Kalanchoe fedtschenkoi</name>
    <name type="common">Lavender scallops</name>
    <name type="synonym">South American air plant</name>
    <dbReference type="NCBI Taxonomy" id="63787"/>
    <lineage>
        <taxon>Eukaryota</taxon>
        <taxon>Viridiplantae</taxon>
        <taxon>Streptophyta</taxon>
        <taxon>Embryophyta</taxon>
        <taxon>Tracheophyta</taxon>
        <taxon>Spermatophyta</taxon>
        <taxon>Magnoliopsida</taxon>
        <taxon>eudicotyledons</taxon>
        <taxon>Gunneridae</taxon>
        <taxon>Pentapetalae</taxon>
        <taxon>Saxifragales</taxon>
        <taxon>Crassulaceae</taxon>
        <taxon>Kalanchoe</taxon>
    </lineage>
</organism>
<protein>
    <recommendedName>
        <fullName evidence="2">DJ-1/PfpI domain-containing protein</fullName>
    </recommendedName>
</protein>
<keyword evidence="4" id="KW-1185">Reference proteome</keyword>
<evidence type="ECO:0000259" key="2">
    <source>
        <dbReference type="Pfam" id="PF01965"/>
    </source>
</evidence>
<dbReference type="Gene3D" id="3.40.50.880">
    <property type="match status" value="2"/>
</dbReference>
<sequence>MGSVEVAAKSALILCGDYMEDSEAMVPFHFLQALGVRVHCASKGKLSGHKCLTAIHDFVGFELYSELPGHNFVLNATFAELSFESYDMLIIPGGRFTEVLSDDEDVVGIVKKFAHLGKPVITSCHSQIMLVAAGLAKGRNVTGFWSLKPVVELAGGTWVEDDASASVLDLTGCVVDGNILSTIGWPAHAEYLSQLVKLLGGQVQSSSGPKSVLFLCGDFVEDYEMYVPYRALEGLGCKVDAVSPNKKKGDTCVTAVWDDEGAQIWSEKRGHNFYFKTSWDEEIRAENYDCLVVPGGRSPELLLNDKKAVALVQDFAEKDKIVAGVGHGLWLLAAADILRGKTCAASHGVKVIAKAAGAQVANDALCTTDRKLVTAVGWHALPQFVSELADALGLSVVF</sequence>
<dbReference type="AlphaFoldDB" id="A0A7N0TM24"/>
<dbReference type="Pfam" id="PF01965">
    <property type="entry name" value="DJ-1_PfpI"/>
    <property type="match status" value="2"/>
</dbReference>
<dbReference type="PANTHER" id="PTHR42733">
    <property type="entry name" value="DJ-1 PROTEIN"/>
    <property type="match status" value="1"/>
</dbReference>